<gene>
    <name evidence="1" type="ORF">EYC80_011004</name>
</gene>
<comment type="caution">
    <text evidence="1">The sequence shown here is derived from an EMBL/GenBank/DDBJ whole genome shotgun (WGS) entry which is preliminary data.</text>
</comment>
<evidence type="ECO:0000313" key="1">
    <source>
        <dbReference type="EMBL" id="KAB8290134.1"/>
    </source>
</evidence>
<protein>
    <submittedName>
        <fullName evidence="1">Uncharacterized protein</fullName>
    </submittedName>
</protein>
<dbReference type="Proteomes" id="UP000326757">
    <property type="component" value="Unassembled WGS sequence"/>
</dbReference>
<reference evidence="1 2" key="1">
    <citation type="submission" date="2019-06" db="EMBL/GenBank/DDBJ databases">
        <title>Genome Sequence of the Brown Rot Fungal Pathogen Monilinia laxa.</title>
        <authorList>
            <person name="De Miccolis Angelini R.M."/>
            <person name="Landi L."/>
            <person name="Abate D."/>
            <person name="Pollastro S."/>
            <person name="Romanazzi G."/>
            <person name="Faretra F."/>
        </authorList>
    </citation>
    <scope>NUCLEOTIDE SEQUENCE [LARGE SCALE GENOMIC DNA]</scope>
    <source>
        <strain evidence="1 2">Mlax316</strain>
    </source>
</reference>
<dbReference type="AlphaFoldDB" id="A0A5N6JRK1"/>
<keyword evidence="2" id="KW-1185">Reference proteome</keyword>
<dbReference type="EMBL" id="VIGI01000018">
    <property type="protein sequence ID" value="KAB8290134.1"/>
    <property type="molecule type" value="Genomic_DNA"/>
</dbReference>
<name>A0A5N6JRK1_MONLA</name>
<evidence type="ECO:0000313" key="2">
    <source>
        <dbReference type="Proteomes" id="UP000326757"/>
    </source>
</evidence>
<proteinExistence type="predicted"/>
<accession>A0A5N6JRK1</accession>
<organism evidence="1 2">
    <name type="scientific">Monilinia laxa</name>
    <name type="common">Brown rot fungus</name>
    <name type="synonym">Sclerotinia laxa</name>
    <dbReference type="NCBI Taxonomy" id="61186"/>
    <lineage>
        <taxon>Eukaryota</taxon>
        <taxon>Fungi</taxon>
        <taxon>Dikarya</taxon>
        <taxon>Ascomycota</taxon>
        <taxon>Pezizomycotina</taxon>
        <taxon>Leotiomycetes</taxon>
        <taxon>Helotiales</taxon>
        <taxon>Sclerotiniaceae</taxon>
        <taxon>Monilinia</taxon>
    </lineage>
</organism>
<sequence length="66" mass="7448">MLEHQATRPYGKVKNQLDHTNLSTNFKDADFAGSRSHFARKGLKKPEILGKVEIFLQLAVSGKELH</sequence>